<sequence>MPKKRMSEKTQKQVELLKVKNILVVCLEAAEAEELRKNWEGAFTKNITRFEKNQIHFNGMFWHIFSYNKVSSLTGKEARAAFNQQKKKKCFLFYQEEKSAFFLDNASALEDTDIVNKLNGFIDVYIVSADFKWTYVITHETEFGPYFYKN</sequence>
<protein>
    <recommendedName>
        <fullName evidence="3">DUF4275 family protein</fullName>
    </recommendedName>
</protein>
<dbReference type="Pfam" id="PF14101">
    <property type="entry name" value="DUF4275"/>
    <property type="match status" value="1"/>
</dbReference>
<keyword evidence="2" id="KW-1185">Reference proteome</keyword>
<dbReference type="OrthoDB" id="1711074at2"/>
<proteinExistence type="predicted"/>
<name>A0A1H0CXB3_9BACI</name>
<evidence type="ECO:0000313" key="2">
    <source>
        <dbReference type="Proteomes" id="UP000198778"/>
    </source>
</evidence>
<organism evidence="1 2">
    <name type="scientific">Alkalicoccus daliensis</name>
    <dbReference type="NCBI Taxonomy" id="745820"/>
    <lineage>
        <taxon>Bacteria</taxon>
        <taxon>Bacillati</taxon>
        <taxon>Bacillota</taxon>
        <taxon>Bacilli</taxon>
        <taxon>Bacillales</taxon>
        <taxon>Bacillaceae</taxon>
        <taxon>Alkalicoccus</taxon>
    </lineage>
</organism>
<dbReference type="EMBL" id="FNIL01000002">
    <property type="protein sequence ID" value="SDN62550.1"/>
    <property type="molecule type" value="Genomic_DNA"/>
</dbReference>
<reference evidence="2" key="1">
    <citation type="submission" date="2016-10" db="EMBL/GenBank/DDBJ databases">
        <authorList>
            <person name="Varghese N."/>
            <person name="Submissions S."/>
        </authorList>
    </citation>
    <scope>NUCLEOTIDE SEQUENCE [LARGE SCALE GENOMIC DNA]</scope>
    <source>
        <strain evidence="2">CGMCC 1.10369</strain>
    </source>
</reference>
<dbReference type="STRING" id="745820.SAMN04488053_102266"/>
<evidence type="ECO:0000313" key="1">
    <source>
        <dbReference type="EMBL" id="SDN62550.1"/>
    </source>
</evidence>
<gene>
    <name evidence="1" type="ORF">SAMN04488053_102266</name>
</gene>
<dbReference type="Proteomes" id="UP000198778">
    <property type="component" value="Unassembled WGS sequence"/>
</dbReference>
<accession>A0A1H0CXB3</accession>
<dbReference type="RefSeq" id="WP_090841571.1">
    <property type="nucleotide sequence ID" value="NZ_FNIL01000002.1"/>
</dbReference>
<dbReference type="InterPro" id="IPR025454">
    <property type="entry name" value="DUF4275"/>
</dbReference>
<dbReference type="AlphaFoldDB" id="A0A1H0CXB3"/>
<evidence type="ECO:0008006" key="3">
    <source>
        <dbReference type="Google" id="ProtNLM"/>
    </source>
</evidence>